<name>A0A9P8PUN7_9ASCO</name>
<keyword evidence="3" id="KW-1185">Reference proteome</keyword>
<dbReference type="EMBL" id="JAEUBD010000095">
    <property type="protein sequence ID" value="KAH3677925.1"/>
    <property type="molecule type" value="Genomic_DNA"/>
</dbReference>
<reference evidence="2" key="2">
    <citation type="submission" date="2021-01" db="EMBL/GenBank/DDBJ databases">
        <authorList>
            <person name="Schikora-Tamarit M.A."/>
        </authorList>
    </citation>
    <scope>NUCLEOTIDE SEQUENCE</scope>
    <source>
        <strain evidence="2">NCAIM Y.01608</strain>
    </source>
</reference>
<reference evidence="2" key="1">
    <citation type="journal article" date="2021" name="Open Biol.">
        <title>Shared evolutionary footprints suggest mitochondrial oxidative damage underlies multiple complex I losses in fungi.</title>
        <authorList>
            <person name="Schikora-Tamarit M.A."/>
            <person name="Marcet-Houben M."/>
            <person name="Nosek J."/>
            <person name="Gabaldon T."/>
        </authorList>
    </citation>
    <scope>NUCLEOTIDE SEQUENCE</scope>
    <source>
        <strain evidence="2">NCAIM Y.01608</strain>
    </source>
</reference>
<proteinExistence type="predicted"/>
<organism evidence="2 3">
    <name type="scientific">Ogataea polymorpha</name>
    <dbReference type="NCBI Taxonomy" id="460523"/>
    <lineage>
        <taxon>Eukaryota</taxon>
        <taxon>Fungi</taxon>
        <taxon>Dikarya</taxon>
        <taxon>Ascomycota</taxon>
        <taxon>Saccharomycotina</taxon>
        <taxon>Pichiomycetes</taxon>
        <taxon>Pichiales</taxon>
        <taxon>Pichiaceae</taxon>
        <taxon>Ogataea</taxon>
    </lineage>
</organism>
<evidence type="ECO:0000313" key="2">
    <source>
        <dbReference type="EMBL" id="KAH3677925.1"/>
    </source>
</evidence>
<dbReference type="AlphaFoldDB" id="A0A9P8PUN7"/>
<feature type="region of interest" description="Disordered" evidence="1">
    <location>
        <begin position="168"/>
        <end position="188"/>
    </location>
</feature>
<dbReference type="Proteomes" id="UP000788993">
    <property type="component" value="Unassembled WGS sequence"/>
</dbReference>
<accession>A0A9P8PUN7</accession>
<sequence>MDQPSSFAMANIYSYRSELDTRQGSSEYRHFEPFLLSSHELIDPIQYELMPELVSDVRMPQPDFHAELQDTQLSMESPISSSSSSSVFDVPHFPNFTFTEMDDYKFGGYHEPVKPQDIEHVFHSHRTYDNVETINTVELTKPFATQKYASSSPVLKSQKDEDLVETIETRDTGEPQAQSPKSLSLDYDDRKKDNKYKKISDSRLSLSQLSHVLQLPNDIQETAKREKQILNIFKKDLNFPLGEKTWIRDTPAEERQALIERLWKLVEMKYQYGYSKETLAIVIRRASYYLMQGRLRRERRLEKKKHGEMPWKRKSKSY</sequence>
<gene>
    <name evidence="2" type="ORF">OGATHE_000579</name>
</gene>
<comment type="caution">
    <text evidence="2">The sequence shown here is derived from an EMBL/GenBank/DDBJ whole genome shotgun (WGS) entry which is preliminary data.</text>
</comment>
<protein>
    <submittedName>
        <fullName evidence="2">Uncharacterized protein</fullName>
    </submittedName>
</protein>
<evidence type="ECO:0000256" key="1">
    <source>
        <dbReference type="SAM" id="MobiDB-lite"/>
    </source>
</evidence>
<evidence type="ECO:0000313" key="3">
    <source>
        <dbReference type="Proteomes" id="UP000788993"/>
    </source>
</evidence>